<accession>A0A2P2PIA0</accession>
<reference evidence="1" key="1">
    <citation type="submission" date="2018-02" db="EMBL/GenBank/DDBJ databases">
        <title>Rhizophora mucronata_Transcriptome.</title>
        <authorList>
            <person name="Meera S.P."/>
            <person name="Sreeshan A."/>
            <person name="Augustine A."/>
        </authorList>
    </citation>
    <scope>NUCLEOTIDE SEQUENCE</scope>
    <source>
        <tissue evidence="1">Leaf</tissue>
    </source>
</reference>
<proteinExistence type="predicted"/>
<evidence type="ECO:0000313" key="1">
    <source>
        <dbReference type="EMBL" id="MBX54443.1"/>
    </source>
</evidence>
<protein>
    <submittedName>
        <fullName evidence="1">Uncharacterized protein</fullName>
    </submittedName>
</protein>
<dbReference type="AlphaFoldDB" id="A0A2P2PIA0"/>
<name>A0A2P2PIA0_RHIMU</name>
<organism evidence="1">
    <name type="scientific">Rhizophora mucronata</name>
    <name type="common">Asiatic mangrove</name>
    <dbReference type="NCBI Taxonomy" id="61149"/>
    <lineage>
        <taxon>Eukaryota</taxon>
        <taxon>Viridiplantae</taxon>
        <taxon>Streptophyta</taxon>
        <taxon>Embryophyta</taxon>
        <taxon>Tracheophyta</taxon>
        <taxon>Spermatophyta</taxon>
        <taxon>Magnoliopsida</taxon>
        <taxon>eudicotyledons</taxon>
        <taxon>Gunneridae</taxon>
        <taxon>Pentapetalae</taxon>
        <taxon>rosids</taxon>
        <taxon>fabids</taxon>
        <taxon>Malpighiales</taxon>
        <taxon>Rhizophoraceae</taxon>
        <taxon>Rhizophora</taxon>
    </lineage>
</organism>
<sequence length="33" mass="3946">MKTRILDILFCSGCLELLHRTWTTLIKLWLLDV</sequence>
<dbReference type="EMBL" id="GGEC01073959">
    <property type="protein sequence ID" value="MBX54443.1"/>
    <property type="molecule type" value="Transcribed_RNA"/>
</dbReference>